<proteinExistence type="predicted"/>
<evidence type="ECO:0000313" key="1">
    <source>
        <dbReference type="EMBL" id="OGZ74006.1"/>
    </source>
</evidence>
<name>A0A1G2IGT9_9BACT</name>
<sequence>MAVVGRSSDSAVAMDKASMLDGCGEPLGELRTVVGLDSSEFKRRGFLSFSDKPGAKNTVGLSDRPGKGPTRIKINQGVGRQSVLGLAVQHRIDFDQSAGRGSKGPHRILVPLFPFGKSGAIVSLENSFDTAQAD</sequence>
<reference evidence="1 2" key="1">
    <citation type="journal article" date="2016" name="Nat. Commun.">
        <title>Thousands of microbial genomes shed light on interconnected biogeochemical processes in an aquifer system.</title>
        <authorList>
            <person name="Anantharaman K."/>
            <person name="Brown C.T."/>
            <person name="Hug L.A."/>
            <person name="Sharon I."/>
            <person name="Castelle C.J."/>
            <person name="Probst A.J."/>
            <person name="Thomas B.C."/>
            <person name="Singh A."/>
            <person name="Wilkins M.J."/>
            <person name="Karaoz U."/>
            <person name="Brodie E.L."/>
            <person name="Williams K.H."/>
            <person name="Hubbard S.S."/>
            <person name="Banfield J.F."/>
        </authorList>
    </citation>
    <scope>NUCLEOTIDE SEQUENCE [LARGE SCALE GENOMIC DNA]</scope>
</reference>
<accession>A0A1G2IGT9</accession>
<organism evidence="1 2">
    <name type="scientific">Candidatus Staskawiczbacteria bacterium RIFCSPLOWO2_01_FULL_37_25b</name>
    <dbReference type="NCBI Taxonomy" id="1802213"/>
    <lineage>
        <taxon>Bacteria</taxon>
        <taxon>Candidatus Staskawicziibacteriota</taxon>
    </lineage>
</organism>
<gene>
    <name evidence="1" type="ORF">A2998_01485</name>
</gene>
<comment type="caution">
    <text evidence="1">The sequence shown here is derived from an EMBL/GenBank/DDBJ whole genome shotgun (WGS) entry which is preliminary data.</text>
</comment>
<dbReference type="EMBL" id="MHOZ01000014">
    <property type="protein sequence ID" value="OGZ74006.1"/>
    <property type="molecule type" value="Genomic_DNA"/>
</dbReference>
<protein>
    <submittedName>
        <fullName evidence="1">Uncharacterized protein</fullName>
    </submittedName>
</protein>
<evidence type="ECO:0000313" key="2">
    <source>
        <dbReference type="Proteomes" id="UP000178826"/>
    </source>
</evidence>
<dbReference type="AlphaFoldDB" id="A0A1G2IGT9"/>
<dbReference type="Proteomes" id="UP000178826">
    <property type="component" value="Unassembled WGS sequence"/>
</dbReference>